<dbReference type="AlphaFoldDB" id="A0A0G2GIS7"/>
<name>A0A0G2GIS7_PHACM</name>
<evidence type="ECO:0000256" key="1">
    <source>
        <dbReference type="SAM" id="SignalP"/>
    </source>
</evidence>
<feature type="signal peptide" evidence="1">
    <location>
        <begin position="1"/>
        <end position="21"/>
    </location>
</feature>
<keyword evidence="1" id="KW-0732">Signal</keyword>
<evidence type="ECO:0000313" key="3">
    <source>
        <dbReference type="Proteomes" id="UP000053317"/>
    </source>
</evidence>
<reference evidence="2 3" key="1">
    <citation type="submission" date="2015-05" db="EMBL/GenBank/DDBJ databases">
        <title>Distinctive expansion of gene families associated with plant cell wall degradation and secondary metabolism in the genomes of grapevine trunk pathogens.</title>
        <authorList>
            <person name="Lawrence D.P."/>
            <person name="Travadon R."/>
            <person name="Rolshausen P.E."/>
            <person name="Baumgartner K."/>
        </authorList>
    </citation>
    <scope>NUCLEOTIDE SEQUENCE [LARGE SCALE GENOMIC DNA]</scope>
    <source>
        <strain evidence="2">UCRPC4</strain>
    </source>
</reference>
<sequence length="196" mass="20743">MLFEFVLAAGLLLAQSPCSSALKLNAKSSATHLQARDSTETFSLYAYGSNNEGSVIGGARIFYADGKAYLGSGTPSSASVVTNITFTTSSENSTFEVEPKNSTASSVSGQLLYVNADDGAYDQVSFVSSSNNSSSDFVLYGKVVILDSSSSIQTKFYAWPSDDDSVWALKWNSDGETDTSSIPVSLRTVAPSSSYF</sequence>
<comment type="caution">
    <text evidence="2">The sequence shown here is derived from an EMBL/GenBank/DDBJ whole genome shotgun (WGS) entry which is preliminary data.</text>
</comment>
<accession>A0A0G2GIS7</accession>
<gene>
    <name evidence="2" type="ORF">UCRPC4_g05803</name>
</gene>
<feature type="chain" id="PRO_5002544650" evidence="1">
    <location>
        <begin position="22"/>
        <end position="196"/>
    </location>
</feature>
<keyword evidence="3" id="KW-1185">Reference proteome</keyword>
<organism evidence="2 3">
    <name type="scientific">Phaeomoniella chlamydospora</name>
    <name type="common">Phaeoacremonium chlamydosporum</name>
    <dbReference type="NCBI Taxonomy" id="158046"/>
    <lineage>
        <taxon>Eukaryota</taxon>
        <taxon>Fungi</taxon>
        <taxon>Dikarya</taxon>
        <taxon>Ascomycota</taxon>
        <taxon>Pezizomycotina</taxon>
        <taxon>Eurotiomycetes</taxon>
        <taxon>Chaetothyriomycetidae</taxon>
        <taxon>Phaeomoniellales</taxon>
        <taxon>Phaeomoniellaceae</taxon>
        <taxon>Phaeomoniella</taxon>
    </lineage>
</organism>
<evidence type="ECO:0000313" key="2">
    <source>
        <dbReference type="EMBL" id="KKY16845.1"/>
    </source>
</evidence>
<dbReference type="Proteomes" id="UP000053317">
    <property type="component" value="Unassembled WGS sequence"/>
</dbReference>
<proteinExistence type="predicted"/>
<dbReference type="EMBL" id="LCWF01000155">
    <property type="protein sequence ID" value="KKY16845.1"/>
    <property type="molecule type" value="Genomic_DNA"/>
</dbReference>
<protein>
    <submittedName>
        <fullName evidence="2">Putative cytochrome p450</fullName>
    </submittedName>
</protein>
<dbReference type="OrthoDB" id="5230873at2759"/>
<reference evidence="2 3" key="2">
    <citation type="submission" date="2015-05" db="EMBL/GenBank/DDBJ databases">
        <authorList>
            <person name="Morales-Cruz A."/>
            <person name="Amrine K.C."/>
            <person name="Cantu D."/>
        </authorList>
    </citation>
    <scope>NUCLEOTIDE SEQUENCE [LARGE SCALE GENOMIC DNA]</scope>
    <source>
        <strain evidence="2">UCRPC4</strain>
    </source>
</reference>